<name>A0A420INX0_9PEZI</name>
<evidence type="ECO:0000313" key="3">
    <source>
        <dbReference type="EMBL" id="RKF76185.1"/>
    </source>
</evidence>
<sequence>MAESKKDLIDKAIKGLQDGLYSSARKAGLACGGISHTTIKANKRARIGQSGGTNKKLSDEQEAALCLYCDRCLYLGTNPKKKYIRLAANSILRAAGSTEKVGRDWTSRFIKRHSQYKFKQSRSISAARKRATQKEEIIKYFERFEATMKEYNIDIRNLWNFDETGFRIGVFN</sequence>
<protein>
    <recommendedName>
        <fullName evidence="2">HTH CENPB-type domain-containing protein</fullName>
    </recommendedName>
</protein>
<dbReference type="InterPro" id="IPR006600">
    <property type="entry name" value="HTH_CenpB_DNA-bd_dom"/>
</dbReference>
<keyword evidence="1" id="KW-0238">DNA-binding</keyword>
<feature type="non-terminal residue" evidence="3">
    <location>
        <position position="172"/>
    </location>
</feature>
<keyword evidence="4" id="KW-1185">Reference proteome</keyword>
<organism evidence="3 4">
    <name type="scientific">Golovinomyces cichoracearum</name>
    <dbReference type="NCBI Taxonomy" id="62708"/>
    <lineage>
        <taxon>Eukaryota</taxon>
        <taxon>Fungi</taxon>
        <taxon>Dikarya</taxon>
        <taxon>Ascomycota</taxon>
        <taxon>Pezizomycotina</taxon>
        <taxon>Leotiomycetes</taxon>
        <taxon>Erysiphales</taxon>
        <taxon>Erysiphaceae</taxon>
        <taxon>Golovinomyces</taxon>
    </lineage>
</organism>
<accession>A0A420INX0</accession>
<dbReference type="Proteomes" id="UP000283383">
    <property type="component" value="Unassembled WGS sequence"/>
</dbReference>
<dbReference type="EMBL" id="MCBQ01008068">
    <property type="protein sequence ID" value="RKF76185.1"/>
    <property type="molecule type" value="Genomic_DNA"/>
</dbReference>
<dbReference type="SMART" id="SM00674">
    <property type="entry name" value="CENPB"/>
    <property type="match status" value="1"/>
</dbReference>
<comment type="caution">
    <text evidence="3">The sequence shown here is derived from an EMBL/GenBank/DDBJ whole genome shotgun (WGS) entry which is preliminary data.</text>
</comment>
<evidence type="ECO:0000256" key="1">
    <source>
        <dbReference type="ARBA" id="ARBA00023125"/>
    </source>
</evidence>
<dbReference type="GO" id="GO:0003677">
    <property type="term" value="F:DNA binding"/>
    <property type="evidence" value="ECO:0007669"/>
    <property type="project" value="UniProtKB-KW"/>
</dbReference>
<reference evidence="3 4" key="1">
    <citation type="journal article" date="2018" name="BMC Genomics">
        <title>Comparative genome analyses reveal sequence features reflecting distinct modes of host-adaptation between dicot and monocot powdery mildew.</title>
        <authorList>
            <person name="Wu Y."/>
            <person name="Ma X."/>
            <person name="Pan Z."/>
            <person name="Kale S.D."/>
            <person name="Song Y."/>
            <person name="King H."/>
            <person name="Zhang Q."/>
            <person name="Presley C."/>
            <person name="Deng X."/>
            <person name="Wei C.I."/>
            <person name="Xiao S."/>
        </authorList>
    </citation>
    <scope>NUCLEOTIDE SEQUENCE [LARGE SCALE GENOMIC DNA]</scope>
    <source>
        <strain evidence="3">UMSG3</strain>
    </source>
</reference>
<feature type="domain" description="HTH CENPB-type" evidence="2">
    <location>
        <begin position="49"/>
        <end position="119"/>
    </location>
</feature>
<dbReference type="AlphaFoldDB" id="A0A420INX0"/>
<evidence type="ECO:0000259" key="2">
    <source>
        <dbReference type="PROSITE" id="PS51253"/>
    </source>
</evidence>
<dbReference type="Pfam" id="PF03221">
    <property type="entry name" value="HTH_Tnp_Tc5"/>
    <property type="match status" value="1"/>
</dbReference>
<evidence type="ECO:0000313" key="4">
    <source>
        <dbReference type="Proteomes" id="UP000283383"/>
    </source>
</evidence>
<dbReference type="STRING" id="62708.A0A420INX0"/>
<gene>
    <name evidence="3" type="ORF">GcM3_080005</name>
</gene>
<proteinExistence type="predicted"/>
<dbReference type="PROSITE" id="PS51253">
    <property type="entry name" value="HTH_CENPB"/>
    <property type="match status" value="1"/>
</dbReference>